<reference evidence="2 3" key="1">
    <citation type="submission" date="2024-02" db="EMBL/GenBank/DDBJ databases">
        <authorList>
            <person name="Chen Y."/>
            <person name="Shah S."/>
            <person name="Dougan E. K."/>
            <person name="Thang M."/>
            <person name="Chan C."/>
        </authorList>
    </citation>
    <scope>NUCLEOTIDE SEQUENCE [LARGE SCALE GENOMIC DNA]</scope>
</reference>
<name>A0ABP0RRX6_9DINO</name>
<accession>A0ABP0RRX6</accession>
<dbReference type="Proteomes" id="UP001642484">
    <property type="component" value="Unassembled WGS sequence"/>
</dbReference>
<organism evidence="2 3">
    <name type="scientific">Durusdinium trenchii</name>
    <dbReference type="NCBI Taxonomy" id="1381693"/>
    <lineage>
        <taxon>Eukaryota</taxon>
        <taxon>Sar</taxon>
        <taxon>Alveolata</taxon>
        <taxon>Dinophyceae</taxon>
        <taxon>Suessiales</taxon>
        <taxon>Symbiodiniaceae</taxon>
        <taxon>Durusdinium</taxon>
    </lineage>
</organism>
<sequence>MECLGLALEWENSVGLRTRMREEKKLLIYPDTEQYCAPNRVNAVTNGLVLIPVLTRLGKTANHRLPHLDDLVEEVGRLFQKCGLSLGDKASYKCSVEIKKLAGFVKRRSARKEETIDAYLASCRRSKSWSDEDADDTYEEEDAQTQKEFEDLKKWLDASIPSAEAPPVVTAPACDKCKTTPCPPSGGVVDKLQAARQLILKRMAELKSQILAPIPFDLAMPVDPGEVEEEEIPATQLVPEDPKVLTRRDQLKLKEAKEQAKKAQAEAKKKGEGNDNEKALTKEQAKAKKEEEKAKKKAEKVAEKEAEKKRKAQEKAEAKAKAKANKTKAKVEDGEATGGKPEEREEEEPEKPRRRLRRALGEEEAEDEPDPKVSKTRATAKAKAKAEPKPKGAPKGKAKAKAVASPKRAHKGDDDDDEIDTPRRELFKSDDEKEDEGDATPHMRYNSKTGKVEPLKEILEKCKPQAHMAAKRQQVKPAVAAPASGEPGDEEDGKKTKGQRKGKGKMNLSPFAKKEVKRRKKLEEGIMKEAAREDPQIQGILMQHMKNVERMTAEEDVKEYLISNLKDFDLNKEFRLNEYWKRPAVGVKVISLGDGSVSKAPEVAYFGKVGTCCGGWNVQVALVYAAASMMASWLADLPNGDLQDFGSPTGALVCSALGGMDRTPIKELGGQLFVQLHFYVLGALVCMALVVSMRTRGFPAFLSQVLVVHKASWYQYHYGAETPKRLYAFSNSRHVSSLNQGQLLGWAAKKKVLKDKGKSQDLVVHYDDSQGKRRWKGTKALRASECYPAKFGLKLVELFHSMIADKRGMPELPAVVPSAEETFASLEFDDVWSEAHMVNVCHYLRAGVHLKIPPSFRGLLPTKL</sequence>
<evidence type="ECO:0000313" key="3">
    <source>
        <dbReference type="Proteomes" id="UP001642484"/>
    </source>
</evidence>
<keyword evidence="3" id="KW-1185">Reference proteome</keyword>
<protein>
    <submittedName>
        <fullName evidence="2">Uncharacterized protein</fullName>
    </submittedName>
</protein>
<evidence type="ECO:0000313" key="2">
    <source>
        <dbReference type="EMBL" id="CAK9102353.1"/>
    </source>
</evidence>
<feature type="region of interest" description="Disordered" evidence="1">
    <location>
        <begin position="465"/>
        <end position="506"/>
    </location>
</feature>
<comment type="caution">
    <text evidence="2">The sequence shown here is derived from an EMBL/GenBank/DDBJ whole genome shotgun (WGS) entry which is preliminary data.</text>
</comment>
<feature type="region of interest" description="Disordered" evidence="1">
    <location>
        <begin position="255"/>
        <end position="452"/>
    </location>
</feature>
<proteinExistence type="predicted"/>
<evidence type="ECO:0000256" key="1">
    <source>
        <dbReference type="SAM" id="MobiDB-lite"/>
    </source>
</evidence>
<gene>
    <name evidence="2" type="ORF">CCMP2556_LOCUS48168</name>
</gene>
<feature type="compositionally biased region" description="Basic and acidic residues" evidence="1">
    <location>
        <begin position="420"/>
        <end position="431"/>
    </location>
</feature>
<dbReference type="EMBL" id="CAXAMN010026356">
    <property type="protein sequence ID" value="CAK9102353.1"/>
    <property type="molecule type" value="Genomic_DNA"/>
</dbReference>
<feature type="compositionally biased region" description="Basic residues" evidence="1">
    <location>
        <begin position="374"/>
        <end position="383"/>
    </location>
</feature>
<feature type="compositionally biased region" description="Basic and acidic residues" evidence="1">
    <location>
        <begin position="255"/>
        <end position="320"/>
    </location>
</feature>